<sequence>MTLLQPDQQNRANACAQPSKLAGTNTPQADDSAECAERQLGDSELAYFLPSLETGVNDMCLYFGFHAPEHLVSSARVRVVWAIFRARHPLLASKAVMRDYDDVSFVYTRCNPRGQLADADTNLEFRTDITGEEFLDSYLNGPRILSNDHLSHLAIMTPNGDTAKQNFEVAICAAHFIGDGLSMHQLANEFFSLLGSTKTNIELEEDLTEEWHLRRASTSRFCRAAGDVAFQLHQEKQIGGHAFPRSAGATRHTVTRIVAFDTARTKSILAACKARGVSISAAIFAICNIAWAQLNSSRRELPILMYSAMNIRPFLPPSKDSMMLAVGYFNVMLPSFLPKTLDAASTFWARANTAKLQIARAARSPLVVSRNRRTGCERAKAAQAWVREDAAKARSGASKAQLPQARAKAGPPKAPSTALIGLSCIGNLDGIYRHADFPAIAIHTQSGGTRQRPGGMLLFSRTFAGKFRMTFQYDENGFEREVVEAFWNKCLDGVDKFLS</sequence>
<dbReference type="InterPro" id="IPR023213">
    <property type="entry name" value="CAT-like_dom_sf"/>
</dbReference>
<feature type="compositionally biased region" description="Polar residues" evidence="1">
    <location>
        <begin position="1"/>
        <end position="12"/>
    </location>
</feature>
<organism evidence="2 3">
    <name type="scientific">Athelia psychrophila</name>
    <dbReference type="NCBI Taxonomy" id="1759441"/>
    <lineage>
        <taxon>Eukaryota</taxon>
        <taxon>Fungi</taxon>
        <taxon>Dikarya</taxon>
        <taxon>Basidiomycota</taxon>
        <taxon>Agaricomycotina</taxon>
        <taxon>Agaricomycetes</taxon>
        <taxon>Agaricomycetidae</taxon>
        <taxon>Atheliales</taxon>
        <taxon>Atheliaceae</taxon>
        <taxon>Athelia</taxon>
    </lineage>
</organism>
<dbReference type="InterPro" id="IPR052058">
    <property type="entry name" value="Alcohol_O-acetyltransferase"/>
</dbReference>
<accession>A0A167XEK6</accession>
<dbReference type="OrthoDB" id="3355480at2759"/>
<dbReference type="PANTHER" id="PTHR28037">
    <property type="entry name" value="ALCOHOL O-ACETYLTRANSFERASE 1-RELATED"/>
    <property type="match status" value="1"/>
</dbReference>
<evidence type="ECO:0000313" key="3">
    <source>
        <dbReference type="Proteomes" id="UP000076532"/>
    </source>
</evidence>
<evidence type="ECO:0008006" key="4">
    <source>
        <dbReference type="Google" id="ProtNLM"/>
    </source>
</evidence>
<protein>
    <recommendedName>
        <fullName evidence="4">CoA-dependent acyltransferase</fullName>
    </recommendedName>
</protein>
<reference evidence="2 3" key="1">
    <citation type="journal article" date="2016" name="Mol. Biol. Evol.">
        <title>Comparative Genomics of Early-Diverging Mushroom-Forming Fungi Provides Insights into the Origins of Lignocellulose Decay Capabilities.</title>
        <authorList>
            <person name="Nagy L.G."/>
            <person name="Riley R."/>
            <person name="Tritt A."/>
            <person name="Adam C."/>
            <person name="Daum C."/>
            <person name="Floudas D."/>
            <person name="Sun H."/>
            <person name="Yadav J.S."/>
            <person name="Pangilinan J."/>
            <person name="Larsson K.H."/>
            <person name="Matsuura K."/>
            <person name="Barry K."/>
            <person name="Labutti K."/>
            <person name="Kuo R."/>
            <person name="Ohm R.A."/>
            <person name="Bhattacharya S.S."/>
            <person name="Shirouzu T."/>
            <person name="Yoshinaga Y."/>
            <person name="Martin F.M."/>
            <person name="Grigoriev I.V."/>
            <person name="Hibbett D.S."/>
        </authorList>
    </citation>
    <scope>NUCLEOTIDE SEQUENCE [LARGE SCALE GENOMIC DNA]</scope>
    <source>
        <strain evidence="2 3">CBS 109695</strain>
    </source>
</reference>
<dbReference type="Gene3D" id="3.30.559.10">
    <property type="entry name" value="Chloramphenicol acetyltransferase-like domain"/>
    <property type="match status" value="1"/>
</dbReference>
<feature type="region of interest" description="Disordered" evidence="1">
    <location>
        <begin position="1"/>
        <end position="31"/>
    </location>
</feature>
<keyword evidence="3" id="KW-1185">Reference proteome</keyword>
<dbReference type="Gene3D" id="3.30.559.30">
    <property type="entry name" value="Nonribosomal peptide synthetase, condensation domain"/>
    <property type="match status" value="1"/>
</dbReference>
<dbReference type="SUPFAM" id="SSF52777">
    <property type="entry name" value="CoA-dependent acyltransferases"/>
    <property type="match status" value="2"/>
</dbReference>
<dbReference type="Proteomes" id="UP000076532">
    <property type="component" value="Unassembled WGS sequence"/>
</dbReference>
<evidence type="ECO:0000313" key="2">
    <source>
        <dbReference type="EMBL" id="KZP07132.1"/>
    </source>
</evidence>
<proteinExistence type="predicted"/>
<dbReference type="AlphaFoldDB" id="A0A167XEK6"/>
<gene>
    <name evidence="2" type="ORF">FIBSPDRAFT_841494</name>
</gene>
<dbReference type="EMBL" id="KV417760">
    <property type="protein sequence ID" value="KZP07132.1"/>
    <property type="molecule type" value="Genomic_DNA"/>
</dbReference>
<evidence type="ECO:0000256" key="1">
    <source>
        <dbReference type="SAM" id="MobiDB-lite"/>
    </source>
</evidence>
<dbReference type="PANTHER" id="PTHR28037:SF1">
    <property type="entry name" value="ALCOHOL O-ACETYLTRANSFERASE 1-RELATED"/>
    <property type="match status" value="1"/>
</dbReference>
<name>A0A167XEK6_9AGAM</name>
<dbReference type="STRING" id="436010.A0A167XEK6"/>